<evidence type="ECO:0000256" key="2">
    <source>
        <dbReference type="ARBA" id="ARBA00022448"/>
    </source>
</evidence>
<evidence type="ECO:0000256" key="3">
    <source>
        <dbReference type="ARBA" id="ARBA00022741"/>
    </source>
</evidence>
<dbReference type="Pfam" id="PF00005">
    <property type="entry name" value="ABC_tran"/>
    <property type="match status" value="1"/>
</dbReference>
<dbReference type="AlphaFoldDB" id="A0A9D8KFA2"/>
<keyword evidence="3" id="KW-0547">Nucleotide-binding</keyword>
<dbReference type="InterPro" id="IPR050763">
    <property type="entry name" value="ABC_transporter_ATP-binding"/>
</dbReference>
<dbReference type="GO" id="GO:0005524">
    <property type="term" value="F:ATP binding"/>
    <property type="evidence" value="ECO:0007669"/>
    <property type="project" value="UniProtKB-KW"/>
</dbReference>
<dbReference type="EMBL" id="JAFGIX010000038">
    <property type="protein sequence ID" value="MBN1573074.1"/>
    <property type="molecule type" value="Genomic_DNA"/>
</dbReference>
<dbReference type="CDD" id="cd03230">
    <property type="entry name" value="ABC_DR_subfamily_A"/>
    <property type="match status" value="1"/>
</dbReference>
<dbReference type="InterPro" id="IPR003593">
    <property type="entry name" value="AAA+_ATPase"/>
</dbReference>
<dbReference type="Proteomes" id="UP000809273">
    <property type="component" value="Unassembled WGS sequence"/>
</dbReference>
<feature type="domain" description="ABC transporter" evidence="5">
    <location>
        <begin position="4"/>
        <end position="233"/>
    </location>
</feature>
<dbReference type="GO" id="GO:0016887">
    <property type="term" value="F:ATP hydrolysis activity"/>
    <property type="evidence" value="ECO:0007669"/>
    <property type="project" value="InterPro"/>
</dbReference>
<dbReference type="Gene3D" id="3.40.50.300">
    <property type="entry name" value="P-loop containing nucleotide triphosphate hydrolases"/>
    <property type="match status" value="1"/>
</dbReference>
<accession>A0A9D8KFA2</accession>
<dbReference type="PROSITE" id="PS50893">
    <property type="entry name" value="ABC_TRANSPORTER_2"/>
    <property type="match status" value="1"/>
</dbReference>
<proteinExistence type="inferred from homology"/>
<name>A0A9D8KFA2_9DELT</name>
<evidence type="ECO:0000259" key="5">
    <source>
        <dbReference type="PROSITE" id="PS50893"/>
    </source>
</evidence>
<dbReference type="InterPro" id="IPR027417">
    <property type="entry name" value="P-loop_NTPase"/>
</dbReference>
<dbReference type="PANTHER" id="PTHR42711">
    <property type="entry name" value="ABC TRANSPORTER ATP-BINDING PROTEIN"/>
    <property type="match status" value="1"/>
</dbReference>
<sequence length="312" mass="34067">MDMITVSNVSKFYGPTKALDNISFTVKKGEVLGFLGPNGAGKTTTISILTCLFPPTEGTATVAGYDIFKDPIEVNRSIGYVPESFSLYTDMRVKEYLRYVSEIKGIPRKEIAGSIEKVVEETETKDVYTKGIKKLSRGYLQRVGVAQSLLGDPPVLIFDEPTIGLDPMQIISIRNLIKSLSGDRTVVLASHILPEVSQVTERVIVIKGGKLVAMDTPKNLMKSVKATGRIIVTVDGDETKVEKAIKKVDGVKSVKKVSDSPAGSTYHVEVDQDKDIKGALSRAVIEGGFNLVELRLEDVTLEDIFIKLVTDK</sequence>
<organism evidence="6 7">
    <name type="scientific">Candidatus Zymogenus saltonus</name>
    <dbReference type="NCBI Taxonomy" id="2844893"/>
    <lineage>
        <taxon>Bacteria</taxon>
        <taxon>Deltaproteobacteria</taxon>
        <taxon>Candidatus Zymogenia</taxon>
        <taxon>Candidatus Zymogeniales</taxon>
        <taxon>Candidatus Zymogenaceae</taxon>
        <taxon>Candidatus Zymogenus</taxon>
    </lineage>
</organism>
<dbReference type="SUPFAM" id="SSF52540">
    <property type="entry name" value="P-loop containing nucleoside triphosphate hydrolases"/>
    <property type="match status" value="1"/>
</dbReference>
<reference evidence="6" key="2">
    <citation type="submission" date="2021-01" db="EMBL/GenBank/DDBJ databases">
        <authorList>
            <person name="Hahn C.R."/>
            <person name="Youssef N.H."/>
            <person name="Elshahed M."/>
        </authorList>
    </citation>
    <scope>NUCLEOTIDE SEQUENCE</scope>
    <source>
        <strain evidence="6">Zod_Metabat.24</strain>
    </source>
</reference>
<evidence type="ECO:0000313" key="6">
    <source>
        <dbReference type="EMBL" id="MBN1573074.1"/>
    </source>
</evidence>
<dbReference type="SMART" id="SM00382">
    <property type="entry name" value="AAA"/>
    <property type="match status" value="1"/>
</dbReference>
<evidence type="ECO:0000313" key="7">
    <source>
        <dbReference type="Proteomes" id="UP000809273"/>
    </source>
</evidence>
<gene>
    <name evidence="6" type="ORF">JW984_07760</name>
</gene>
<dbReference type="PANTHER" id="PTHR42711:SF5">
    <property type="entry name" value="ABC TRANSPORTER ATP-BINDING PROTEIN NATA"/>
    <property type="match status" value="1"/>
</dbReference>
<evidence type="ECO:0000256" key="1">
    <source>
        <dbReference type="ARBA" id="ARBA00005417"/>
    </source>
</evidence>
<keyword evidence="2" id="KW-0813">Transport</keyword>
<keyword evidence="4 6" id="KW-0067">ATP-binding</keyword>
<comment type="similarity">
    <text evidence="1">Belongs to the ABC transporter superfamily.</text>
</comment>
<reference evidence="6" key="1">
    <citation type="journal article" date="2021" name="Environ. Microbiol.">
        <title>Genomic characterization of three novel Desulfobacterota classes expand the metabolic and phylogenetic diversity of the phylum.</title>
        <authorList>
            <person name="Murphy C.L."/>
            <person name="Biggerstaff J."/>
            <person name="Eichhorn A."/>
            <person name="Ewing E."/>
            <person name="Shahan R."/>
            <person name="Soriano D."/>
            <person name="Stewart S."/>
            <person name="VanMol K."/>
            <person name="Walker R."/>
            <person name="Walters P."/>
            <person name="Elshahed M.S."/>
            <person name="Youssef N.H."/>
        </authorList>
    </citation>
    <scope>NUCLEOTIDE SEQUENCE</scope>
    <source>
        <strain evidence="6">Zod_Metabat.24</strain>
    </source>
</reference>
<dbReference type="InterPro" id="IPR003439">
    <property type="entry name" value="ABC_transporter-like_ATP-bd"/>
</dbReference>
<protein>
    <submittedName>
        <fullName evidence="6">ATP-binding cassette domain-containing protein</fullName>
    </submittedName>
</protein>
<evidence type="ECO:0000256" key="4">
    <source>
        <dbReference type="ARBA" id="ARBA00022840"/>
    </source>
</evidence>
<comment type="caution">
    <text evidence="6">The sequence shown here is derived from an EMBL/GenBank/DDBJ whole genome shotgun (WGS) entry which is preliminary data.</text>
</comment>